<dbReference type="OrthoDB" id="5419043at2759"/>
<evidence type="ECO:0000313" key="2">
    <source>
        <dbReference type="EMBL" id="RPB09766.1"/>
    </source>
</evidence>
<keyword evidence="3" id="KW-1185">Reference proteome</keyword>
<evidence type="ECO:0000313" key="3">
    <source>
        <dbReference type="Proteomes" id="UP000277580"/>
    </source>
</evidence>
<feature type="compositionally biased region" description="Basic residues" evidence="1">
    <location>
        <begin position="51"/>
        <end position="61"/>
    </location>
</feature>
<dbReference type="InParanoid" id="A0A3N4KGT3"/>
<reference evidence="2 3" key="1">
    <citation type="journal article" date="2018" name="Nat. Ecol. Evol.">
        <title>Pezizomycetes genomes reveal the molecular basis of ectomycorrhizal truffle lifestyle.</title>
        <authorList>
            <person name="Murat C."/>
            <person name="Payen T."/>
            <person name="Noel B."/>
            <person name="Kuo A."/>
            <person name="Morin E."/>
            <person name="Chen J."/>
            <person name="Kohler A."/>
            <person name="Krizsan K."/>
            <person name="Balestrini R."/>
            <person name="Da Silva C."/>
            <person name="Montanini B."/>
            <person name="Hainaut M."/>
            <person name="Levati E."/>
            <person name="Barry K.W."/>
            <person name="Belfiori B."/>
            <person name="Cichocki N."/>
            <person name="Clum A."/>
            <person name="Dockter R.B."/>
            <person name="Fauchery L."/>
            <person name="Guy J."/>
            <person name="Iotti M."/>
            <person name="Le Tacon F."/>
            <person name="Lindquist E.A."/>
            <person name="Lipzen A."/>
            <person name="Malagnac F."/>
            <person name="Mello A."/>
            <person name="Molinier V."/>
            <person name="Miyauchi S."/>
            <person name="Poulain J."/>
            <person name="Riccioni C."/>
            <person name="Rubini A."/>
            <person name="Sitrit Y."/>
            <person name="Splivallo R."/>
            <person name="Traeger S."/>
            <person name="Wang M."/>
            <person name="Zifcakova L."/>
            <person name="Wipf D."/>
            <person name="Zambonelli A."/>
            <person name="Paolocci F."/>
            <person name="Nowrousian M."/>
            <person name="Ottonello S."/>
            <person name="Baldrian P."/>
            <person name="Spatafora J.W."/>
            <person name="Henrissat B."/>
            <person name="Nagy L.G."/>
            <person name="Aury J.M."/>
            <person name="Wincker P."/>
            <person name="Grigoriev I.V."/>
            <person name="Bonfante P."/>
            <person name="Martin F.M."/>
        </authorList>
    </citation>
    <scope>NUCLEOTIDE SEQUENCE [LARGE SCALE GENOMIC DNA]</scope>
    <source>
        <strain evidence="2 3">CCBAS932</strain>
    </source>
</reference>
<organism evidence="2 3">
    <name type="scientific">Morchella conica CCBAS932</name>
    <dbReference type="NCBI Taxonomy" id="1392247"/>
    <lineage>
        <taxon>Eukaryota</taxon>
        <taxon>Fungi</taxon>
        <taxon>Dikarya</taxon>
        <taxon>Ascomycota</taxon>
        <taxon>Pezizomycotina</taxon>
        <taxon>Pezizomycetes</taxon>
        <taxon>Pezizales</taxon>
        <taxon>Morchellaceae</taxon>
        <taxon>Morchella</taxon>
    </lineage>
</organism>
<sequence length="176" mass="18569">MNDASTGESSKHKRAHGDEGEPEPGESGSTDASGQSGNDDVSEFSLTKGKPNTRAKGKRQKVAATVAATAAATATATASVEEPTTPGTKSKRAPSIKKITSPEKSFPATGVKKGATPFMTRKEAEMVFDMAIESANWGLITEKLNSSKSRSSVSSSRNLKRHVLTVLKKQALSRYN</sequence>
<name>A0A3N4KGT3_9PEZI</name>
<feature type="compositionally biased region" description="Low complexity" evidence="1">
    <location>
        <begin position="62"/>
        <end position="78"/>
    </location>
</feature>
<evidence type="ECO:0008006" key="4">
    <source>
        <dbReference type="Google" id="ProtNLM"/>
    </source>
</evidence>
<evidence type="ECO:0000256" key="1">
    <source>
        <dbReference type="SAM" id="MobiDB-lite"/>
    </source>
</evidence>
<dbReference type="Proteomes" id="UP000277580">
    <property type="component" value="Unassembled WGS sequence"/>
</dbReference>
<protein>
    <recommendedName>
        <fullName evidence="4">Myb-like domain-containing protein</fullName>
    </recommendedName>
</protein>
<accession>A0A3N4KGT3</accession>
<dbReference type="EMBL" id="ML119149">
    <property type="protein sequence ID" value="RPB09766.1"/>
    <property type="molecule type" value="Genomic_DNA"/>
</dbReference>
<feature type="compositionally biased region" description="Polar residues" evidence="1">
    <location>
        <begin position="30"/>
        <end position="39"/>
    </location>
</feature>
<gene>
    <name evidence="2" type="ORF">P167DRAFT_547880</name>
</gene>
<feature type="region of interest" description="Disordered" evidence="1">
    <location>
        <begin position="1"/>
        <end position="113"/>
    </location>
</feature>
<proteinExistence type="predicted"/>
<dbReference type="AlphaFoldDB" id="A0A3N4KGT3"/>